<reference evidence="4" key="1">
    <citation type="journal article" date="2019" name="Int. J. Syst. Evol. Microbiol.">
        <title>The Global Catalogue of Microorganisms (GCM) 10K type strain sequencing project: providing services to taxonomists for standard genome sequencing and annotation.</title>
        <authorList>
            <consortium name="The Broad Institute Genomics Platform"/>
            <consortium name="The Broad Institute Genome Sequencing Center for Infectious Disease"/>
            <person name="Wu L."/>
            <person name="Ma J."/>
        </authorList>
    </citation>
    <scope>NUCLEOTIDE SEQUENCE [LARGE SCALE GENOMIC DNA]</scope>
    <source>
        <strain evidence="4">NBRC 112299</strain>
    </source>
</reference>
<organism evidence="3 4">
    <name type="scientific">Demequina litorisediminis</name>
    <dbReference type="NCBI Taxonomy" id="1849022"/>
    <lineage>
        <taxon>Bacteria</taxon>
        <taxon>Bacillati</taxon>
        <taxon>Actinomycetota</taxon>
        <taxon>Actinomycetes</taxon>
        <taxon>Micrococcales</taxon>
        <taxon>Demequinaceae</taxon>
        <taxon>Demequina</taxon>
    </lineage>
</organism>
<dbReference type="InterPro" id="IPR011006">
    <property type="entry name" value="CheY-like_superfamily"/>
</dbReference>
<gene>
    <name evidence="3" type="ORF">GCM10025876_01770</name>
</gene>
<keyword evidence="4" id="KW-1185">Reference proteome</keyword>
<sequence>MATMSDVAKHDESAATPLKARILIYSDDRNVREKVRFAVGSTTHGRPVEWLETATHAAVIEAVESQPFDLLILDGEAAKVGGMGICRQIKHEIYAAPPVLLLVGRPADAWLATWSEAEAAVSHPLDPFVVRDAVDEFFAPAAQAS</sequence>
<evidence type="ECO:0000313" key="3">
    <source>
        <dbReference type="EMBL" id="GMA33973.1"/>
    </source>
</evidence>
<comment type="caution">
    <text evidence="3">The sequence shown here is derived from an EMBL/GenBank/DDBJ whole genome shotgun (WGS) entry which is preliminary data.</text>
</comment>
<feature type="domain" description="Response regulatory" evidence="2">
    <location>
        <begin position="21"/>
        <end position="138"/>
    </location>
</feature>
<dbReference type="PROSITE" id="PS50110">
    <property type="entry name" value="RESPONSE_REGULATORY"/>
    <property type="match status" value="1"/>
</dbReference>
<dbReference type="Proteomes" id="UP001157125">
    <property type="component" value="Unassembled WGS sequence"/>
</dbReference>
<dbReference type="SUPFAM" id="SSF52172">
    <property type="entry name" value="CheY-like"/>
    <property type="match status" value="1"/>
</dbReference>
<name>A0ABQ6IA84_9MICO</name>
<evidence type="ECO:0000256" key="1">
    <source>
        <dbReference type="PROSITE-ProRule" id="PRU00169"/>
    </source>
</evidence>
<proteinExistence type="predicted"/>
<feature type="modified residue" description="4-aspartylphosphate" evidence="1">
    <location>
        <position position="74"/>
    </location>
</feature>
<evidence type="ECO:0000259" key="2">
    <source>
        <dbReference type="PROSITE" id="PS50110"/>
    </source>
</evidence>
<protein>
    <recommendedName>
        <fullName evidence="2">Response regulatory domain-containing protein</fullName>
    </recommendedName>
</protein>
<dbReference type="Gene3D" id="3.40.50.2300">
    <property type="match status" value="1"/>
</dbReference>
<evidence type="ECO:0000313" key="4">
    <source>
        <dbReference type="Proteomes" id="UP001157125"/>
    </source>
</evidence>
<accession>A0ABQ6IA84</accession>
<dbReference type="EMBL" id="BSUN01000001">
    <property type="protein sequence ID" value="GMA33973.1"/>
    <property type="molecule type" value="Genomic_DNA"/>
</dbReference>
<dbReference type="InterPro" id="IPR001789">
    <property type="entry name" value="Sig_transdc_resp-reg_receiver"/>
</dbReference>
<keyword evidence="1" id="KW-0597">Phosphoprotein</keyword>
<dbReference type="SMART" id="SM00448">
    <property type="entry name" value="REC"/>
    <property type="match status" value="1"/>
</dbReference>